<dbReference type="Proteomes" id="UP000547510">
    <property type="component" value="Unassembled WGS sequence"/>
</dbReference>
<dbReference type="EMBL" id="JACHJN010000007">
    <property type="protein sequence ID" value="MBB5958019.1"/>
    <property type="molecule type" value="Genomic_DNA"/>
</dbReference>
<evidence type="ECO:0000313" key="2">
    <source>
        <dbReference type="EMBL" id="MBB5958019.1"/>
    </source>
</evidence>
<dbReference type="AlphaFoldDB" id="A0A841CL41"/>
<protein>
    <submittedName>
        <fullName evidence="2">Uncharacterized protein</fullName>
    </submittedName>
</protein>
<reference evidence="2 3" key="1">
    <citation type="submission" date="2020-08" db="EMBL/GenBank/DDBJ databases">
        <title>Genomic Encyclopedia of Type Strains, Phase III (KMG-III): the genomes of soil and plant-associated and newly described type strains.</title>
        <authorList>
            <person name="Whitman W."/>
        </authorList>
    </citation>
    <scope>NUCLEOTIDE SEQUENCE [LARGE SCALE GENOMIC DNA]</scope>
    <source>
        <strain evidence="2 3">CECT 8640</strain>
    </source>
</reference>
<gene>
    <name evidence="2" type="ORF">FHS29_004627</name>
</gene>
<feature type="compositionally biased region" description="Basic and acidic residues" evidence="1">
    <location>
        <begin position="37"/>
        <end position="47"/>
    </location>
</feature>
<organism evidence="2 3">
    <name type="scientific">Saccharothrix tamanrassetensis</name>
    <dbReference type="NCBI Taxonomy" id="1051531"/>
    <lineage>
        <taxon>Bacteria</taxon>
        <taxon>Bacillati</taxon>
        <taxon>Actinomycetota</taxon>
        <taxon>Actinomycetes</taxon>
        <taxon>Pseudonocardiales</taxon>
        <taxon>Pseudonocardiaceae</taxon>
        <taxon>Saccharothrix</taxon>
    </lineage>
</organism>
<evidence type="ECO:0000256" key="1">
    <source>
        <dbReference type="SAM" id="MobiDB-lite"/>
    </source>
</evidence>
<dbReference type="RefSeq" id="WP_184693633.1">
    <property type="nucleotide sequence ID" value="NZ_JACHJN010000007.1"/>
</dbReference>
<evidence type="ECO:0000313" key="3">
    <source>
        <dbReference type="Proteomes" id="UP000547510"/>
    </source>
</evidence>
<comment type="caution">
    <text evidence="2">The sequence shown here is derived from an EMBL/GenBank/DDBJ whole genome shotgun (WGS) entry which is preliminary data.</text>
</comment>
<sequence length="47" mass="5061">MGKHRLGSAERQWGGPELVIDAEAAAEAATTPLPVVDDSRRREDDAD</sequence>
<keyword evidence="3" id="KW-1185">Reference proteome</keyword>
<name>A0A841CL41_9PSEU</name>
<feature type="region of interest" description="Disordered" evidence="1">
    <location>
        <begin position="24"/>
        <end position="47"/>
    </location>
</feature>
<proteinExistence type="predicted"/>
<accession>A0A841CL41</accession>